<accession>R0KV88</accession>
<dbReference type="Pfam" id="PF02551">
    <property type="entry name" value="Acyl_CoA_thio"/>
    <property type="match status" value="1"/>
</dbReference>
<organism evidence="5 6">
    <name type="scientific">Nosema bombycis (strain CQ1 / CVCC 102059)</name>
    <name type="common">Microsporidian parasite</name>
    <name type="synonym">Pebrine of silkworm</name>
    <dbReference type="NCBI Taxonomy" id="578461"/>
    <lineage>
        <taxon>Eukaryota</taxon>
        <taxon>Fungi</taxon>
        <taxon>Fungi incertae sedis</taxon>
        <taxon>Microsporidia</taxon>
        <taxon>Nosematidae</taxon>
        <taxon>Nosema</taxon>
    </lineage>
</organism>
<dbReference type="GO" id="GO:0006637">
    <property type="term" value="P:acyl-CoA metabolic process"/>
    <property type="evidence" value="ECO:0007669"/>
    <property type="project" value="InterPro"/>
</dbReference>
<comment type="similarity">
    <text evidence="1">Belongs to the C/M/P thioester hydrolase family.</text>
</comment>
<dbReference type="InterPro" id="IPR003703">
    <property type="entry name" value="Acyl_CoA_thio"/>
</dbReference>
<evidence type="ECO:0000256" key="1">
    <source>
        <dbReference type="ARBA" id="ARBA00006538"/>
    </source>
</evidence>
<dbReference type="Proteomes" id="UP000016927">
    <property type="component" value="Unassembled WGS sequence"/>
</dbReference>
<dbReference type="PANTHER" id="PTHR11066:SF48">
    <property type="entry name" value="ACYL-COA THIOESTERASE II"/>
    <property type="match status" value="1"/>
</dbReference>
<keyword evidence="6" id="KW-1185">Reference proteome</keyword>
<feature type="domain" description="Acyl-CoA thioesterase 2 C-terminal" evidence="3">
    <location>
        <begin position="172"/>
        <end position="282"/>
    </location>
</feature>
<sequence>MGFLDINRVSDFEFESDNLWCPFPSYAAFGGQLSAQSLAAGLLTLPDEFFPTLVHTIFVNPGDPSLKIKYQVENLRDGRHLSMREIKGIQNDKLICLTIMSASIKDSNPKGFRFYQERLIPDNYIQMNDYIFNTLHSNTKDTQIKNKDLLKKQFNLLIENLGLLNNTFNVELGTTINNRRQVRITILKEVVDKKEFSLLMTLASDLLLVESALIALNLNFFSKELYKACSIDHNINFFKREIPKSKIVYYIVKCDNVVESKAMIEGKLVDEDGEVLCTTSQQALIRIKE</sequence>
<dbReference type="AlphaFoldDB" id="R0KV88"/>
<evidence type="ECO:0000259" key="3">
    <source>
        <dbReference type="Pfam" id="PF02551"/>
    </source>
</evidence>
<dbReference type="PANTHER" id="PTHR11066">
    <property type="entry name" value="ACYL-COA THIOESTERASE"/>
    <property type="match status" value="1"/>
</dbReference>
<dbReference type="CDD" id="cd03445">
    <property type="entry name" value="Thioesterase_II_repeat2"/>
    <property type="match status" value="1"/>
</dbReference>
<dbReference type="GO" id="GO:0009062">
    <property type="term" value="P:fatty acid catabolic process"/>
    <property type="evidence" value="ECO:0007669"/>
    <property type="project" value="TreeGrafter"/>
</dbReference>
<keyword evidence="2" id="KW-0378">Hydrolase</keyword>
<dbReference type="Pfam" id="PF13622">
    <property type="entry name" value="4HBT_3"/>
    <property type="match status" value="1"/>
</dbReference>
<proteinExistence type="inferred from homology"/>
<dbReference type="HOGENOM" id="CLU_963455_0_0_1"/>
<dbReference type="VEuPathDB" id="MicrosporidiaDB:NBO_15g0004"/>
<dbReference type="OMA" id="PISYHIN"/>
<dbReference type="GO" id="GO:0047617">
    <property type="term" value="F:fatty acyl-CoA hydrolase activity"/>
    <property type="evidence" value="ECO:0007669"/>
    <property type="project" value="InterPro"/>
</dbReference>
<dbReference type="SUPFAM" id="SSF54637">
    <property type="entry name" value="Thioesterase/thiol ester dehydrase-isomerase"/>
    <property type="match status" value="2"/>
</dbReference>
<dbReference type="CDD" id="cd03444">
    <property type="entry name" value="Thioesterase_II_repeat1"/>
    <property type="match status" value="1"/>
</dbReference>
<evidence type="ECO:0000313" key="5">
    <source>
        <dbReference type="EMBL" id="EOB14791.1"/>
    </source>
</evidence>
<evidence type="ECO:0000259" key="4">
    <source>
        <dbReference type="Pfam" id="PF13622"/>
    </source>
</evidence>
<name>R0KV88_NOSB1</name>
<protein>
    <submittedName>
        <fullName evidence="5">Acyl-CoA thioesterase 2</fullName>
    </submittedName>
</protein>
<dbReference type="Gene3D" id="2.40.160.210">
    <property type="entry name" value="Acyl-CoA thioesterase, double hotdog domain"/>
    <property type="match status" value="1"/>
</dbReference>
<evidence type="ECO:0000256" key="2">
    <source>
        <dbReference type="ARBA" id="ARBA00022801"/>
    </source>
</evidence>
<dbReference type="GO" id="GO:0005782">
    <property type="term" value="C:peroxisomal matrix"/>
    <property type="evidence" value="ECO:0007669"/>
    <property type="project" value="TreeGrafter"/>
</dbReference>
<dbReference type="STRING" id="578461.R0KV88"/>
<gene>
    <name evidence="5" type="primary">TESB</name>
    <name evidence="5" type="ORF">NBO_15g0004</name>
</gene>
<dbReference type="InterPro" id="IPR025652">
    <property type="entry name" value="TesB_C"/>
</dbReference>
<evidence type="ECO:0000313" key="6">
    <source>
        <dbReference type="Proteomes" id="UP000016927"/>
    </source>
</evidence>
<feature type="domain" description="Acyl-CoA thioesterase-like N-terminal HotDog" evidence="4">
    <location>
        <begin position="27"/>
        <end position="99"/>
    </location>
</feature>
<dbReference type="EMBL" id="KB908923">
    <property type="protein sequence ID" value="EOB14791.1"/>
    <property type="molecule type" value="Genomic_DNA"/>
</dbReference>
<reference evidence="5 6" key="1">
    <citation type="journal article" date="2013" name="BMC Genomics">
        <title>Comparative genomics of parasitic silkworm microsporidia reveal an association between genome expansion and host adaptation.</title>
        <authorList>
            <person name="Pan G."/>
            <person name="Xu J."/>
            <person name="Li T."/>
            <person name="Xia Q."/>
            <person name="Liu S.L."/>
            <person name="Zhang G."/>
            <person name="Li S."/>
            <person name="Li C."/>
            <person name="Liu H."/>
            <person name="Yang L."/>
            <person name="Liu T."/>
            <person name="Zhang X."/>
            <person name="Wu Z."/>
            <person name="Fan W."/>
            <person name="Dang X."/>
            <person name="Xiang H."/>
            <person name="Tao M."/>
            <person name="Li Y."/>
            <person name="Hu J."/>
            <person name="Li Z."/>
            <person name="Lin L."/>
            <person name="Luo J."/>
            <person name="Geng L."/>
            <person name="Wang L."/>
            <person name="Long M."/>
            <person name="Wan Y."/>
            <person name="He N."/>
            <person name="Zhang Z."/>
            <person name="Lu C."/>
            <person name="Keeling P.J."/>
            <person name="Wang J."/>
            <person name="Xiang Z."/>
            <person name="Zhou Z."/>
        </authorList>
    </citation>
    <scope>NUCLEOTIDE SEQUENCE [LARGE SCALE GENOMIC DNA]</scope>
    <source>
        <strain evidence="6">CQ1 / CVCC 102059</strain>
    </source>
</reference>
<dbReference type="InterPro" id="IPR042171">
    <property type="entry name" value="Acyl-CoA_hotdog"/>
</dbReference>
<dbReference type="InterPro" id="IPR029069">
    <property type="entry name" value="HotDog_dom_sf"/>
</dbReference>
<dbReference type="InterPro" id="IPR049449">
    <property type="entry name" value="TesB_ACOT8-like_N"/>
</dbReference>
<dbReference type="OrthoDB" id="68328at2759"/>